<dbReference type="InterPro" id="IPR036457">
    <property type="entry name" value="PPM-type-like_dom_sf"/>
</dbReference>
<reference evidence="3" key="1">
    <citation type="journal article" date="2014" name="Front. Microbiol.">
        <title>High frequency of phylogenetically diverse reductive dehalogenase-homologous genes in deep subseafloor sedimentary metagenomes.</title>
        <authorList>
            <person name="Kawai M."/>
            <person name="Futagami T."/>
            <person name="Toyoda A."/>
            <person name="Takaki Y."/>
            <person name="Nishi S."/>
            <person name="Hori S."/>
            <person name="Arai W."/>
            <person name="Tsubouchi T."/>
            <person name="Morono Y."/>
            <person name="Uchiyama I."/>
            <person name="Ito T."/>
            <person name="Fujiyama A."/>
            <person name="Inagaki F."/>
            <person name="Takami H."/>
        </authorList>
    </citation>
    <scope>NUCLEOTIDE SEQUENCE</scope>
    <source>
        <strain evidence="3">Expedition CK06-06</strain>
    </source>
</reference>
<dbReference type="InterPro" id="IPR001932">
    <property type="entry name" value="PPM-type_phosphatase-like_dom"/>
</dbReference>
<evidence type="ECO:0000259" key="2">
    <source>
        <dbReference type="Pfam" id="PF07228"/>
    </source>
</evidence>
<feature type="non-terminal residue" evidence="3">
    <location>
        <position position="1"/>
    </location>
</feature>
<name>X0UFA9_9ZZZZ</name>
<organism evidence="3">
    <name type="scientific">marine sediment metagenome</name>
    <dbReference type="NCBI Taxonomy" id="412755"/>
    <lineage>
        <taxon>unclassified sequences</taxon>
        <taxon>metagenomes</taxon>
        <taxon>ecological metagenomes</taxon>
    </lineage>
</organism>
<dbReference type="PANTHER" id="PTHR43156">
    <property type="entry name" value="STAGE II SPORULATION PROTEIN E-RELATED"/>
    <property type="match status" value="1"/>
</dbReference>
<gene>
    <name evidence="3" type="ORF">S01H1_44065</name>
</gene>
<keyword evidence="1" id="KW-0378">Hydrolase</keyword>
<accession>X0UFA9</accession>
<comment type="caution">
    <text evidence="3">The sequence shown here is derived from an EMBL/GenBank/DDBJ whole genome shotgun (WGS) entry which is preliminary data.</text>
</comment>
<dbReference type="Pfam" id="PF07228">
    <property type="entry name" value="SpoIIE"/>
    <property type="match status" value="1"/>
</dbReference>
<evidence type="ECO:0000313" key="3">
    <source>
        <dbReference type="EMBL" id="GAG04434.1"/>
    </source>
</evidence>
<proteinExistence type="predicted"/>
<dbReference type="PANTHER" id="PTHR43156:SF2">
    <property type="entry name" value="STAGE II SPORULATION PROTEIN E"/>
    <property type="match status" value="1"/>
</dbReference>
<sequence>DAFPQIRGRLDLIGTVIIEAEDLDMSQQQKLARIIESLEMENIGVILLTSRVALPVKSFSLVPSGSSFSMASTMESVSIDELWVRISVNLAYRKKSVGMAVKPAVPPKQVQTISKNKLAEQLTMTGALVDNLAEQLRLAGLVQQDFLPTQLPNTNEVRWATVFLPAEWVSGDIYNVVRIDEQHIGFYVADVVGHGTPAALLTIFVKQALVMRETINNNYHIYSPAEVMKNLNVRMAAQKLSGYQFATCCYCLLDIKTLQLTFARA</sequence>
<dbReference type="InterPro" id="IPR052016">
    <property type="entry name" value="Bact_Sigma-Reg"/>
</dbReference>
<dbReference type="GO" id="GO:0016791">
    <property type="term" value="F:phosphatase activity"/>
    <property type="evidence" value="ECO:0007669"/>
    <property type="project" value="TreeGrafter"/>
</dbReference>
<dbReference type="AlphaFoldDB" id="X0UFA9"/>
<evidence type="ECO:0000256" key="1">
    <source>
        <dbReference type="ARBA" id="ARBA00022801"/>
    </source>
</evidence>
<feature type="non-terminal residue" evidence="3">
    <location>
        <position position="265"/>
    </location>
</feature>
<protein>
    <recommendedName>
        <fullName evidence="2">PPM-type phosphatase domain-containing protein</fullName>
    </recommendedName>
</protein>
<feature type="domain" description="PPM-type phosphatase" evidence="2">
    <location>
        <begin position="181"/>
        <end position="265"/>
    </location>
</feature>
<dbReference type="Gene3D" id="3.60.40.10">
    <property type="entry name" value="PPM-type phosphatase domain"/>
    <property type="match status" value="1"/>
</dbReference>
<dbReference type="EMBL" id="BARS01028093">
    <property type="protein sequence ID" value="GAG04434.1"/>
    <property type="molecule type" value="Genomic_DNA"/>
</dbReference>